<keyword evidence="1" id="KW-0472">Membrane</keyword>
<evidence type="ECO:0000256" key="1">
    <source>
        <dbReference type="SAM" id="Phobius"/>
    </source>
</evidence>
<sequence length="1073" mass="122468">MKSNKATGPDDIPADVWKLLGDRGSMWLATLFNKIVAEGRTPDVWQTSVTVSVWKGKGDITDCTSYRPIRLLCHTMKVFERFLDARLRKIVSVLLNQCSSVKDCSTIDAIHAVRILLEKHREKNRSVHLAFLDLEKAFDRVPHELLWMSMRSHRVPEEYVRWTKLLYAKPTCVVRCAAGASRPFPVQVGVHQGSSLSPLLFILCMDTITKEIQKQHPWTLLFADDVMLAAESRDDLQKQVQSWKDQLQQYGLRLNTSKTEYMECGPRVEDGSIRVDGTELNKCFYFNSNSLPIVFSTFSFLLLLQHSLFLPCLLLLFHGVFIRRPDLGTMGGFFRIRQLAVLSIVLMTFIFVYNAYNLQDAHGKSLNAKNSDSLILHNFNEQELGFKVLVSGQDTDRDRDTKPVGTAASSLEGQRCRIPVLDINGSEVKDFFFKSKPLECFKNPKNWIYIDDNNNVQYLENRKDAKCSGYYVTRKSDQVNEHTPFDSLPSGKQMLSDFAAVKCVDDPHTWSGILMSVVRRPEKELLKQDSKLHPDSSGLSVYFLGFDSLSQMSFRRKMPKSVEVLTKTLDSLILNGYNIVGDGTPQAFIPILTASTEEELPLTSGHRVQIYVACIMLTFHHVLIVFASPLNKHYLLYRIIRKRFRNANYVDDVYPFIWSNFSSAGYVTLYGEDAFAVGTFTYRLKGFRNQPTDHYLRTVFKEHEKAGGGNCLGSEPLHTSWFRYSRKFMQVYKDVPRFLLMHQGLLSHDDINLVEVEDEDLADTLLTMHKNEKCVLAKCMLALKSGGREKIILRNGIFALLHVIRKGELDDAVVIVMADHGHRFAKLRETHQGQLEERLPFFAISLPYKFRQTAPGRKMYMNLMNNKDRLTTPFDIHATLMDILHLPNDLTTMQDTKKRSLSLFRPIPDDRTCAQAGVDPHWCTCLDWQDATGTPEDKEVSQKLALAVVNVINKQLKDVFHLCAKLSLKELVGAKKLVPNEGLLKYKNVKDKDGFVPDLSGNTKAAFAHYQIKLRTTPGDAIYEVTLFYDFIMKDVHIDLSSISHPNKFGDKPHCIINQNYFLATFCVCHDKV</sequence>
<dbReference type="SUPFAM" id="SSF56672">
    <property type="entry name" value="DNA/RNA polymerases"/>
    <property type="match status" value="1"/>
</dbReference>
<protein>
    <submittedName>
        <fullName evidence="3">Reverse transcriptase</fullName>
    </submittedName>
</protein>
<evidence type="ECO:0000259" key="2">
    <source>
        <dbReference type="PROSITE" id="PS50878"/>
    </source>
</evidence>
<dbReference type="Pfam" id="PF02995">
    <property type="entry name" value="DUF229"/>
    <property type="match status" value="3"/>
</dbReference>
<accession>W2TVY8</accession>
<dbReference type="Gene3D" id="3.40.720.10">
    <property type="entry name" value="Alkaline Phosphatase, subunit A"/>
    <property type="match status" value="1"/>
</dbReference>
<dbReference type="InterPro" id="IPR017850">
    <property type="entry name" value="Alkaline_phosphatase_core_sf"/>
</dbReference>
<name>W2TVY8_NECAM</name>
<dbReference type="OrthoDB" id="413313at2759"/>
<dbReference type="SUPFAM" id="SSF53649">
    <property type="entry name" value="Alkaline phosphatase-like"/>
    <property type="match status" value="1"/>
</dbReference>
<dbReference type="KEGG" id="nai:NECAME_06229"/>
<evidence type="ECO:0000313" key="4">
    <source>
        <dbReference type="Proteomes" id="UP000053676"/>
    </source>
</evidence>
<dbReference type="InterPro" id="IPR000477">
    <property type="entry name" value="RT_dom"/>
</dbReference>
<dbReference type="Pfam" id="PF00078">
    <property type="entry name" value="RVT_1"/>
    <property type="match status" value="1"/>
</dbReference>
<dbReference type="CDD" id="cd01650">
    <property type="entry name" value="RT_nLTR_like"/>
    <property type="match status" value="1"/>
</dbReference>
<feature type="transmembrane region" description="Helical" evidence="1">
    <location>
        <begin position="338"/>
        <end position="356"/>
    </location>
</feature>
<dbReference type="Proteomes" id="UP000053676">
    <property type="component" value="Unassembled WGS sequence"/>
</dbReference>
<dbReference type="EMBL" id="KI657667">
    <property type="protein sequence ID" value="ETN85809.1"/>
    <property type="molecule type" value="Genomic_DNA"/>
</dbReference>
<dbReference type="PANTHER" id="PTHR10974">
    <property type="entry name" value="FI08016P-RELATED"/>
    <property type="match status" value="1"/>
</dbReference>
<evidence type="ECO:0000313" key="3">
    <source>
        <dbReference type="EMBL" id="ETN85809.1"/>
    </source>
</evidence>
<feature type="transmembrane region" description="Helical" evidence="1">
    <location>
        <begin position="293"/>
        <end position="317"/>
    </location>
</feature>
<keyword evidence="1" id="KW-0812">Transmembrane</keyword>
<dbReference type="GO" id="GO:0005615">
    <property type="term" value="C:extracellular space"/>
    <property type="evidence" value="ECO:0007669"/>
    <property type="project" value="TreeGrafter"/>
</dbReference>
<organism evidence="3 4">
    <name type="scientific">Necator americanus</name>
    <name type="common">Human hookworm</name>
    <dbReference type="NCBI Taxonomy" id="51031"/>
    <lineage>
        <taxon>Eukaryota</taxon>
        <taxon>Metazoa</taxon>
        <taxon>Ecdysozoa</taxon>
        <taxon>Nematoda</taxon>
        <taxon>Chromadorea</taxon>
        <taxon>Rhabditida</taxon>
        <taxon>Rhabditina</taxon>
        <taxon>Rhabditomorpha</taxon>
        <taxon>Strongyloidea</taxon>
        <taxon>Ancylostomatidae</taxon>
        <taxon>Bunostominae</taxon>
        <taxon>Necator</taxon>
    </lineage>
</organism>
<dbReference type="InterPro" id="IPR043502">
    <property type="entry name" value="DNA/RNA_pol_sf"/>
</dbReference>
<keyword evidence="1" id="KW-1133">Transmembrane helix</keyword>
<reference evidence="4" key="1">
    <citation type="journal article" date="2014" name="Nat. Genet.">
        <title>Genome of the human hookworm Necator americanus.</title>
        <authorList>
            <person name="Tang Y.T."/>
            <person name="Gao X."/>
            <person name="Rosa B.A."/>
            <person name="Abubucker S."/>
            <person name="Hallsworth-Pepin K."/>
            <person name="Martin J."/>
            <person name="Tyagi R."/>
            <person name="Heizer E."/>
            <person name="Zhang X."/>
            <person name="Bhonagiri-Palsikar V."/>
            <person name="Minx P."/>
            <person name="Warren W.C."/>
            <person name="Wang Q."/>
            <person name="Zhan B."/>
            <person name="Hotez P.J."/>
            <person name="Sternberg P.W."/>
            <person name="Dougall A."/>
            <person name="Gaze S.T."/>
            <person name="Mulvenna J."/>
            <person name="Sotillo J."/>
            <person name="Ranganathan S."/>
            <person name="Rabelo E.M."/>
            <person name="Wilson R.K."/>
            <person name="Felgner P.L."/>
            <person name="Bethony J."/>
            <person name="Hawdon J.M."/>
            <person name="Gasser R.B."/>
            <person name="Loukas A."/>
            <person name="Mitreva M."/>
        </authorList>
    </citation>
    <scope>NUCLEOTIDE SEQUENCE [LARGE SCALE GENOMIC DNA]</scope>
</reference>
<keyword evidence="3" id="KW-0808">Transferase</keyword>
<dbReference type="InterPro" id="IPR043128">
    <property type="entry name" value="Rev_trsase/Diguanyl_cyclase"/>
</dbReference>
<dbReference type="STRING" id="51031.W2TVY8"/>
<keyword evidence="3" id="KW-0548">Nucleotidyltransferase</keyword>
<dbReference type="PANTHER" id="PTHR10974:SF1">
    <property type="entry name" value="FI08016P-RELATED"/>
    <property type="match status" value="1"/>
</dbReference>
<dbReference type="CDD" id="cd16021">
    <property type="entry name" value="ALP_like"/>
    <property type="match status" value="1"/>
</dbReference>
<keyword evidence="3" id="KW-0695">RNA-directed DNA polymerase</keyword>
<dbReference type="Gene3D" id="3.30.70.270">
    <property type="match status" value="1"/>
</dbReference>
<gene>
    <name evidence="3" type="ORF">NECAME_06229</name>
</gene>
<dbReference type="InterPro" id="IPR004245">
    <property type="entry name" value="DUF229"/>
</dbReference>
<dbReference type="AlphaFoldDB" id="W2TVY8"/>
<dbReference type="PROSITE" id="PS50878">
    <property type="entry name" value="RT_POL"/>
    <property type="match status" value="1"/>
</dbReference>
<keyword evidence="4" id="KW-1185">Reference proteome</keyword>
<proteinExistence type="predicted"/>
<feature type="domain" description="Reverse transcriptase" evidence="2">
    <location>
        <begin position="34"/>
        <end position="280"/>
    </location>
</feature>
<dbReference type="GO" id="GO:0003964">
    <property type="term" value="F:RNA-directed DNA polymerase activity"/>
    <property type="evidence" value="ECO:0007669"/>
    <property type="project" value="UniProtKB-KW"/>
</dbReference>